<dbReference type="Proteomes" id="UP000070174">
    <property type="component" value="Unassembled WGS sequence"/>
</dbReference>
<dbReference type="AlphaFoldDB" id="A0A133PQ88"/>
<evidence type="ECO:0000256" key="2">
    <source>
        <dbReference type="ARBA" id="ARBA00007599"/>
    </source>
</evidence>
<dbReference type="NCBIfam" id="TIGR00150">
    <property type="entry name" value="T6A_YjeE"/>
    <property type="match status" value="1"/>
</dbReference>
<dbReference type="InterPro" id="IPR027417">
    <property type="entry name" value="P-loop_NTPase"/>
</dbReference>
<reference evidence="11 12" key="1">
    <citation type="submission" date="2016-01" db="EMBL/GenBank/DDBJ databases">
        <authorList>
            <person name="Oliw E.H."/>
        </authorList>
    </citation>
    <scope>NUCLEOTIDE SEQUENCE [LARGE SCALE GENOMIC DNA]</scope>
    <source>
        <strain evidence="11 12">CMW7756A</strain>
    </source>
</reference>
<keyword evidence="9" id="KW-0460">Magnesium</keyword>
<evidence type="ECO:0000256" key="7">
    <source>
        <dbReference type="ARBA" id="ARBA00022741"/>
    </source>
</evidence>
<dbReference type="Gene3D" id="3.40.50.300">
    <property type="entry name" value="P-loop containing nucleotide triphosphate hydrolases"/>
    <property type="match status" value="1"/>
</dbReference>
<dbReference type="EMBL" id="LRQE01000024">
    <property type="protein sequence ID" value="KXA30790.1"/>
    <property type="molecule type" value="Genomic_DNA"/>
</dbReference>
<dbReference type="SUPFAM" id="SSF52540">
    <property type="entry name" value="P-loop containing nucleoside triphosphate hydrolases"/>
    <property type="match status" value="1"/>
</dbReference>
<keyword evidence="8" id="KW-0067">ATP-binding</keyword>
<dbReference type="PANTHER" id="PTHR33540">
    <property type="entry name" value="TRNA THREONYLCARBAMOYLADENOSINE BIOSYNTHESIS PROTEIN TSAE"/>
    <property type="match status" value="1"/>
</dbReference>
<evidence type="ECO:0000313" key="12">
    <source>
        <dbReference type="Proteomes" id="UP000070174"/>
    </source>
</evidence>
<evidence type="ECO:0000256" key="6">
    <source>
        <dbReference type="ARBA" id="ARBA00022723"/>
    </source>
</evidence>
<dbReference type="InterPro" id="IPR003442">
    <property type="entry name" value="T6A_TsaE"/>
</dbReference>
<dbReference type="PANTHER" id="PTHR33540:SF2">
    <property type="entry name" value="TRNA THREONYLCARBAMOYLADENOSINE BIOSYNTHESIS PROTEIN TSAE"/>
    <property type="match status" value="1"/>
</dbReference>
<keyword evidence="11" id="KW-0378">Hydrolase</keyword>
<dbReference type="RefSeq" id="WP_060799996.1">
    <property type="nucleotide sequence ID" value="NZ_CABJAL010000002.1"/>
</dbReference>
<evidence type="ECO:0000256" key="10">
    <source>
        <dbReference type="ARBA" id="ARBA00032441"/>
    </source>
</evidence>
<evidence type="ECO:0000256" key="5">
    <source>
        <dbReference type="ARBA" id="ARBA00022694"/>
    </source>
</evidence>
<keyword evidence="4" id="KW-0963">Cytoplasm</keyword>
<name>A0A133PQ88_9FIRM</name>
<evidence type="ECO:0000256" key="4">
    <source>
        <dbReference type="ARBA" id="ARBA00022490"/>
    </source>
</evidence>
<evidence type="ECO:0000313" key="11">
    <source>
        <dbReference type="EMBL" id="KXA30790.1"/>
    </source>
</evidence>
<keyword evidence="6" id="KW-0479">Metal-binding</keyword>
<dbReference type="GO" id="GO:0046872">
    <property type="term" value="F:metal ion binding"/>
    <property type="evidence" value="ECO:0007669"/>
    <property type="project" value="UniProtKB-KW"/>
</dbReference>
<dbReference type="GO" id="GO:0005737">
    <property type="term" value="C:cytoplasm"/>
    <property type="evidence" value="ECO:0007669"/>
    <property type="project" value="UniProtKB-SubCell"/>
</dbReference>
<evidence type="ECO:0000256" key="9">
    <source>
        <dbReference type="ARBA" id="ARBA00022842"/>
    </source>
</evidence>
<proteinExistence type="inferred from homology"/>
<evidence type="ECO:0000256" key="8">
    <source>
        <dbReference type="ARBA" id="ARBA00022840"/>
    </source>
</evidence>
<protein>
    <recommendedName>
        <fullName evidence="3">tRNA threonylcarbamoyladenosine biosynthesis protein TsaE</fullName>
    </recommendedName>
    <alternativeName>
        <fullName evidence="10">t(6)A37 threonylcarbamoyladenosine biosynthesis protein TsaE</fullName>
    </alternativeName>
</protein>
<dbReference type="PATRIC" id="fig|54005.3.peg.786"/>
<evidence type="ECO:0000256" key="1">
    <source>
        <dbReference type="ARBA" id="ARBA00004496"/>
    </source>
</evidence>
<dbReference type="Pfam" id="PF02367">
    <property type="entry name" value="TsaE"/>
    <property type="match status" value="1"/>
</dbReference>
<dbReference type="GO" id="GO:0016787">
    <property type="term" value="F:hydrolase activity"/>
    <property type="evidence" value="ECO:0007669"/>
    <property type="project" value="UniProtKB-KW"/>
</dbReference>
<dbReference type="GO" id="GO:0005524">
    <property type="term" value="F:ATP binding"/>
    <property type="evidence" value="ECO:0007669"/>
    <property type="project" value="UniProtKB-KW"/>
</dbReference>
<sequence length="152" mass="17387">MISLNNLNETEKFGIFLGENLNPGDVVCLNGDLGAGKTTLTKSIAKGLGIDDYVTSPTFTIVNEYYGKTDLYHIDTYRLDDKIDVDYLGFDEYFYSDGVTIVEWAEKIRDALPEEYMEINIKSHDDKRDLEINYLGNRFDKLKEKLDESFGN</sequence>
<gene>
    <name evidence="11" type="ORF">HMPREF3229_00798</name>
</gene>
<keyword evidence="7" id="KW-0547">Nucleotide-binding</keyword>
<dbReference type="CDD" id="cd00882">
    <property type="entry name" value="Ras_like_GTPase"/>
    <property type="match status" value="1"/>
</dbReference>
<dbReference type="GO" id="GO:0002949">
    <property type="term" value="P:tRNA threonylcarbamoyladenosine modification"/>
    <property type="evidence" value="ECO:0007669"/>
    <property type="project" value="InterPro"/>
</dbReference>
<evidence type="ECO:0000256" key="3">
    <source>
        <dbReference type="ARBA" id="ARBA00019010"/>
    </source>
</evidence>
<organism evidence="11">
    <name type="scientific">Peptoniphilus harei</name>
    <dbReference type="NCBI Taxonomy" id="54005"/>
    <lineage>
        <taxon>Bacteria</taxon>
        <taxon>Bacillati</taxon>
        <taxon>Bacillota</taxon>
        <taxon>Tissierellia</taxon>
        <taxon>Tissierellales</taxon>
        <taxon>Peptoniphilaceae</taxon>
        <taxon>Peptoniphilus</taxon>
    </lineage>
</organism>
<comment type="caution">
    <text evidence="11">The sequence shown here is derived from an EMBL/GenBank/DDBJ whole genome shotgun (WGS) entry which is preliminary data.</text>
</comment>
<accession>A0A133PQ88</accession>
<comment type="similarity">
    <text evidence="2">Belongs to the TsaE family.</text>
</comment>
<comment type="subcellular location">
    <subcellularLocation>
        <location evidence="1">Cytoplasm</location>
    </subcellularLocation>
</comment>
<keyword evidence="5" id="KW-0819">tRNA processing</keyword>